<reference evidence="2" key="1">
    <citation type="submission" date="2017-08" db="EMBL/GenBank/DDBJ databases">
        <authorList>
            <consortium name="Urmite Genomes"/>
        </authorList>
    </citation>
    <scope>NUCLEOTIDE SEQUENCE [LARGE SCALE GENOMIC DNA]</scope>
    <source>
        <strain evidence="2">IHUMI-LCC2</strain>
    </source>
</reference>
<dbReference type="EMBL" id="LT906555">
    <property type="protein sequence ID" value="SNW62715.1"/>
    <property type="molecule type" value="Genomic_DNA"/>
</dbReference>
<gene>
    <name evidence="2" type="ORF">ORPV_811</name>
</gene>
<feature type="region of interest" description="Disordered" evidence="1">
    <location>
        <begin position="51"/>
        <end position="77"/>
    </location>
</feature>
<protein>
    <submittedName>
        <fullName evidence="2">Uncharacterized protein</fullName>
    </submittedName>
</protein>
<keyword evidence="3" id="KW-1185">Reference proteome</keyword>
<evidence type="ECO:0000313" key="2">
    <source>
        <dbReference type="EMBL" id="SNW62715.1"/>
    </source>
</evidence>
<dbReference type="RefSeq" id="YP_009449017.1">
    <property type="nucleotide sequence ID" value="NC_036594.1"/>
</dbReference>
<organism evidence="2">
    <name type="scientific">Orpheovirus IHUMI-LCC2</name>
    <dbReference type="NCBI Taxonomy" id="2023057"/>
    <lineage>
        <taxon>Viruses</taxon>
        <taxon>Varidnaviria</taxon>
        <taxon>Bamfordvirae</taxon>
        <taxon>Nucleocytoviricota</taxon>
        <taxon>Megaviricetes</taxon>
        <taxon>Pimascovirales</taxon>
        <taxon>Ocovirineae</taxon>
        <taxon>Orpheoviridae</taxon>
        <taxon>Alphaorpheovirus</taxon>
        <taxon>Alphaorpheovirus massiliense</taxon>
    </lineage>
</organism>
<proteinExistence type="predicted"/>
<accession>A0A2I2L583</accession>
<sequence>MKLYLVISNEEYAGNDDKVCVFLSRKKAKLHLEDHELELEDGMVVSSSVKGKYERALGDDDEEEEDEDEDDEEEEEINVNVGDEVYVVVTDEEYGGGEDKICVFHKLENAESYCDDLSSNHDPTILYLKVN</sequence>
<evidence type="ECO:0000313" key="3">
    <source>
        <dbReference type="Proteomes" id="UP000236316"/>
    </source>
</evidence>
<feature type="compositionally biased region" description="Acidic residues" evidence="1">
    <location>
        <begin position="59"/>
        <end position="77"/>
    </location>
</feature>
<dbReference type="Proteomes" id="UP000236316">
    <property type="component" value="Segment"/>
</dbReference>
<evidence type="ECO:0000256" key="1">
    <source>
        <dbReference type="SAM" id="MobiDB-lite"/>
    </source>
</evidence>
<name>A0A2I2L583_9VIRU</name>
<dbReference type="GeneID" id="35382641"/>
<dbReference type="KEGG" id="vg:35382641"/>